<organism evidence="8 9">
    <name type="scientific">Paenibacillus phoenicis</name>
    <dbReference type="NCBI Taxonomy" id="554117"/>
    <lineage>
        <taxon>Bacteria</taxon>
        <taxon>Bacillati</taxon>
        <taxon>Bacillota</taxon>
        <taxon>Bacilli</taxon>
        <taxon>Bacillales</taxon>
        <taxon>Paenibacillaceae</taxon>
        <taxon>Paenibacillus</taxon>
    </lineage>
</organism>
<evidence type="ECO:0000256" key="3">
    <source>
        <dbReference type="ARBA" id="ARBA00022692"/>
    </source>
</evidence>
<feature type="transmembrane region" description="Helical" evidence="6">
    <location>
        <begin position="92"/>
        <end position="109"/>
    </location>
</feature>
<evidence type="ECO:0000256" key="1">
    <source>
        <dbReference type="ARBA" id="ARBA00004651"/>
    </source>
</evidence>
<dbReference type="Gene3D" id="3.30.70.120">
    <property type="match status" value="1"/>
</dbReference>
<dbReference type="EMBL" id="JAYERP010000001">
    <property type="protein sequence ID" value="MEA3571333.1"/>
    <property type="molecule type" value="Genomic_DNA"/>
</dbReference>
<comment type="caution">
    <text evidence="8">The sequence shown here is derived from an EMBL/GenBank/DDBJ whole genome shotgun (WGS) entry which is preliminary data.</text>
</comment>
<dbReference type="PANTHER" id="PTHR33545:SF9">
    <property type="entry name" value="UPF0750 MEMBRANE PROTEIN YITE"/>
    <property type="match status" value="1"/>
</dbReference>
<sequence length="298" mass="32145">MPPIVRKRRFQDYIPVTGPIRHTLDTLMIIVGSLITALAFNLFLVPSHIASGGVSGLSIIVQSQFGIEPAYTQWALNIPLFIAGYVLLGRDYSIRSLLGTVVLPFFVFLTRDIPVPTTDPLLASLYGGIGVGIGLGIVFRGRGSTGGLSTLAQIIQKYSGLSLSVCVVMMDGIVIVLALFLLTPEKALYALIGLYITGKIIDAIELGFNYTKVAYIIADRTEEISQAVLTHLDRGLTKLDGHGGYTGDARTVLMVVVGQSEVTRLKTLVQTLDPNAFVIITNAHEVLGEGFKRVQGEQ</sequence>
<feature type="transmembrane region" description="Helical" evidence="6">
    <location>
        <begin position="160"/>
        <end position="182"/>
    </location>
</feature>
<keyword evidence="3 6" id="KW-0812">Transmembrane</keyword>
<feature type="transmembrane region" description="Helical" evidence="6">
    <location>
        <begin position="121"/>
        <end position="139"/>
    </location>
</feature>
<dbReference type="CDD" id="cd16380">
    <property type="entry name" value="YitT_C"/>
    <property type="match status" value="1"/>
</dbReference>
<dbReference type="PANTHER" id="PTHR33545">
    <property type="entry name" value="UPF0750 MEMBRANE PROTEIN YITT-RELATED"/>
    <property type="match status" value="1"/>
</dbReference>
<keyword evidence="5 6" id="KW-0472">Membrane</keyword>
<dbReference type="InterPro" id="IPR051461">
    <property type="entry name" value="UPF0750_membrane"/>
</dbReference>
<evidence type="ECO:0000256" key="4">
    <source>
        <dbReference type="ARBA" id="ARBA00022989"/>
    </source>
</evidence>
<dbReference type="InterPro" id="IPR003740">
    <property type="entry name" value="YitT"/>
</dbReference>
<dbReference type="Pfam" id="PF02588">
    <property type="entry name" value="YitT_membrane"/>
    <property type="match status" value="1"/>
</dbReference>
<dbReference type="InterPro" id="IPR019264">
    <property type="entry name" value="DUF2179"/>
</dbReference>
<evidence type="ECO:0000313" key="9">
    <source>
        <dbReference type="Proteomes" id="UP001292216"/>
    </source>
</evidence>
<accession>A0ABU5PN04</accession>
<dbReference type="PIRSF" id="PIRSF006483">
    <property type="entry name" value="Membrane_protein_YitT"/>
    <property type="match status" value="1"/>
</dbReference>
<feature type="transmembrane region" description="Helical" evidence="6">
    <location>
        <begin position="27"/>
        <end position="50"/>
    </location>
</feature>
<dbReference type="RefSeq" id="WP_323077928.1">
    <property type="nucleotide sequence ID" value="NZ_CBCSKM010000001.1"/>
</dbReference>
<feature type="domain" description="DUF2179" evidence="7">
    <location>
        <begin position="234"/>
        <end position="288"/>
    </location>
</feature>
<evidence type="ECO:0000256" key="5">
    <source>
        <dbReference type="ARBA" id="ARBA00023136"/>
    </source>
</evidence>
<keyword evidence="2" id="KW-1003">Cell membrane</keyword>
<evidence type="ECO:0000256" key="6">
    <source>
        <dbReference type="SAM" id="Phobius"/>
    </source>
</evidence>
<gene>
    <name evidence="8" type="ORF">U9M73_15370</name>
</gene>
<dbReference type="Pfam" id="PF10035">
    <property type="entry name" value="DUF2179"/>
    <property type="match status" value="1"/>
</dbReference>
<keyword evidence="9" id="KW-1185">Reference proteome</keyword>
<evidence type="ECO:0000256" key="2">
    <source>
        <dbReference type="ARBA" id="ARBA00022475"/>
    </source>
</evidence>
<reference evidence="8 9" key="1">
    <citation type="submission" date="2023-12" db="EMBL/GenBank/DDBJ databases">
        <title>Whole genome sequencing of Paenibacillus phoenicis isolated from the Phoenix Mars Lander spacecraft assembly facility.</title>
        <authorList>
            <person name="Garcia A."/>
            <person name="Venkateswaran K."/>
        </authorList>
    </citation>
    <scope>NUCLEOTIDE SEQUENCE [LARGE SCALE GENOMIC DNA]</scope>
    <source>
        <strain evidence="8 9">3PO2SA</strain>
    </source>
</reference>
<name>A0ABU5PN04_9BACL</name>
<protein>
    <submittedName>
        <fullName evidence="8">YitT family protein</fullName>
    </submittedName>
</protein>
<feature type="transmembrane region" description="Helical" evidence="6">
    <location>
        <begin position="188"/>
        <end position="208"/>
    </location>
</feature>
<proteinExistence type="predicted"/>
<feature type="transmembrane region" description="Helical" evidence="6">
    <location>
        <begin position="70"/>
        <end position="87"/>
    </location>
</feature>
<comment type="subcellular location">
    <subcellularLocation>
        <location evidence="1">Cell membrane</location>
        <topology evidence="1">Multi-pass membrane protein</topology>
    </subcellularLocation>
</comment>
<keyword evidence="4 6" id="KW-1133">Transmembrane helix</keyword>
<dbReference type="InterPro" id="IPR015867">
    <property type="entry name" value="N-reg_PII/ATP_PRibTrfase_C"/>
</dbReference>
<evidence type="ECO:0000313" key="8">
    <source>
        <dbReference type="EMBL" id="MEA3571333.1"/>
    </source>
</evidence>
<evidence type="ECO:0000259" key="7">
    <source>
        <dbReference type="Pfam" id="PF10035"/>
    </source>
</evidence>
<dbReference type="Proteomes" id="UP001292216">
    <property type="component" value="Unassembled WGS sequence"/>
</dbReference>